<keyword evidence="4" id="KW-1185">Reference proteome</keyword>
<dbReference type="EMBL" id="JAHWDQ010000004">
    <property type="protein sequence ID" value="MBW2942212.1"/>
    <property type="molecule type" value="Genomic_DNA"/>
</dbReference>
<evidence type="ECO:0000313" key="3">
    <source>
        <dbReference type="EMBL" id="MBW2942212.1"/>
    </source>
</evidence>
<comment type="similarity">
    <text evidence="1">Belongs to the short-chain dehydrogenases/reductases (SDR) family.</text>
</comment>
<dbReference type="InterPro" id="IPR020904">
    <property type="entry name" value="Sc_DH/Rdtase_CS"/>
</dbReference>
<sequence length="329" mass="35893">MKNIIVTGSSSGFGLNTSIALAENGWNVFSSVRNLASADTLLKIAKERGVSERINVITMDVTDVSSVDNAINEIAAITNDQIDAVVNNAGYSVMGAFEDLSDAHIRKQMETNFFGTLNVTKAVLPGMRKMKRGRIVIVSSNALNTPHPLLSMYAASKWALEGWAEALQMEVSPFGLSVVVVQPGAHRTPFAENVVSLFPDDSEYKQWIESALPGISNLDSWGRDSHHATAPILNAVEDHDHPFRSQIGEDAIIFEKLRGAFPFELRAHLMRLIVGLPSDNQFIKNDDDSDEKHASATTADILETVGRSLSENKQMSAIEVTKLFGLLAK</sequence>
<dbReference type="Proteomes" id="UP001166291">
    <property type="component" value="Unassembled WGS sequence"/>
</dbReference>
<keyword evidence="2" id="KW-0560">Oxidoreductase</keyword>
<evidence type="ECO:0000313" key="4">
    <source>
        <dbReference type="Proteomes" id="UP001166291"/>
    </source>
</evidence>
<dbReference type="InterPro" id="IPR002347">
    <property type="entry name" value="SDR_fam"/>
</dbReference>
<accession>A0ABS6VV43</accession>
<dbReference type="PANTHER" id="PTHR43976:SF16">
    <property type="entry name" value="SHORT-CHAIN DEHYDROGENASE_REDUCTASE FAMILY PROTEIN"/>
    <property type="match status" value="1"/>
</dbReference>
<evidence type="ECO:0000256" key="1">
    <source>
        <dbReference type="ARBA" id="ARBA00006484"/>
    </source>
</evidence>
<comment type="caution">
    <text evidence="3">The sequence shown here is derived from an EMBL/GenBank/DDBJ whole genome shotgun (WGS) entry which is preliminary data.</text>
</comment>
<dbReference type="Pfam" id="PF00106">
    <property type="entry name" value="adh_short"/>
    <property type="match status" value="1"/>
</dbReference>
<dbReference type="CDD" id="cd05374">
    <property type="entry name" value="17beta-HSD-like_SDR_c"/>
    <property type="match status" value="1"/>
</dbReference>
<dbReference type="RefSeq" id="WP_219044449.1">
    <property type="nucleotide sequence ID" value="NZ_JAHWDQ010000004.1"/>
</dbReference>
<dbReference type="PROSITE" id="PS00061">
    <property type="entry name" value="ADH_SHORT"/>
    <property type="match status" value="1"/>
</dbReference>
<name>A0ABS6VV43_9GAMM</name>
<dbReference type="InterPro" id="IPR051911">
    <property type="entry name" value="SDR_oxidoreductase"/>
</dbReference>
<reference evidence="3" key="1">
    <citation type="submission" date="2021-07" db="EMBL/GenBank/DDBJ databases">
        <title>Zhongshania sp. CAU 1632 isolated from seawater.</title>
        <authorList>
            <person name="Kim W."/>
        </authorList>
    </citation>
    <scope>NUCLEOTIDE SEQUENCE</scope>
    <source>
        <strain evidence="3">CAU 1632</strain>
    </source>
</reference>
<dbReference type="PANTHER" id="PTHR43976">
    <property type="entry name" value="SHORT CHAIN DEHYDROGENASE"/>
    <property type="match status" value="1"/>
</dbReference>
<organism evidence="3 4">
    <name type="scientific">Zhongshania aquimaris</name>
    <dbReference type="NCBI Taxonomy" id="2857107"/>
    <lineage>
        <taxon>Bacteria</taxon>
        <taxon>Pseudomonadati</taxon>
        <taxon>Pseudomonadota</taxon>
        <taxon>Gammaproteobacteria</taxon>
        <taxon>Cellvibrionales</taxon>
        <taxon>Spongiibacteraceae</taxon>
        <taxon>Zhongshania</taxon>
    </lineage>
</organism>
<evidence type="ECO:0000256" key="2">
    <source>
        <dbReference type="ARBA" id="ARBA00023002"/>
    </source>
</evidence>
<gene>
    <name evidence="3" type="ORF">KXJ70_15560</name>
</gene>
<proteinExistence type="inferred from homology"/>
<protein>
    <submittedName>
        <fullName evidence="3">SDR family oxidoreductase</fullName>
    </submittedName>
</protein>